<dbReference type="Pfam" id="PF15009">
    <property type="entry name" value="STING_LBD"/>
    <property type="match status" value="1"/>
</dbReference>
<dbReference type="InterPro" id="IPR036691">
    <property type="entry name" value="Endo/exonu/phosph_ase_sf"/>
</dbReference>
<evidence type="ECO:0000256" key="3">
    <source>
        <dbReference type="ARBA" id="ARBA00004542"/>
    </source>
</evidence>
<dbReference type="Gene3D" id="3.60.10.10">
    <property type="entry name" value="Endonuclease/exonuclease/phosphatase"/>
    <property type="match status" value="1"/>
</dbReference>
<evidence type="ECO:0000256" key="6">
    <source>
        <dbReference type="ARBA" id="ARBA00009027"/>
    </source>
</evidence>
<evidence type="ECO:0000256" key="4">
    <source>
        <dbReference type="ARBA" id="ARBA00004556"/>
    </source>
</evidence>
<dbReference type="SUPFAM" id="SSF56219">
    <property type="entry name" value="DNase I-like"/>
    <property type="match status" value="1"/>
</dbReference>
<feature type="transmembrane region" description="Helical" evidence="14">
    <location>
        <begin position="55"/>
        <end position="73"/>
    </location>
</feature>
<dbReference type="InterPro" id="IPR005135">
    <property type="entry name" value="Endo/exonuclease/phosphatase"/>
</dbReference>
<proteinExistence type="inferred from homology"/>
<dbReference type="CDD" id="cd01650">
    <property type="entry name" value="RT_nLTR_like"/>
    <property type="match status" value="1"/>
</dbReference>
<dbReference type="InterPro" id="IPR000477">
    <property type="entry name" value="RT_dom"/>
</dbReference>
<comment type="subcellular location">
    <subcellularLocation>
        <location evidence="4">Cytoplasm</location>
        <location evidence="4">Perinuclear region</location>
    </subcellularLocation>
    <subcellularLocation>
        <location evidence="3">Cytoplasmic vesicle</location>
        <location evidence="3">Autophagosome membrane</location>
        <topology evidence="3">Multi-pass membrane protein</topology>
    </subcellularLocation>
    <subcellularLocation>
        <location evidence="2">Endoplasmic reticulum membrane</location>
        <topology evidence="2">Multi-pass membrane protein</topology>
    </subcellularLocation>
    <subcellularLocation>
        <location evidence="1">Endoplasmic reticulum-Golgi intermediate compartment membrane</location>
        <topology evidence="1">Multi-pass membrane protein</topology>
    </subcellularLocation>
    <subcellularLocation>
        <location evidence="5">Golgi apparatus membrane</location>
        <topology evidence="5">Multi-pass membrane protein</topology>
    </subcellularLocation>
</comment>
<evidence type="ECO:0000256" key="9">
    <source>
        <dbReference type="ARBA" id="ARBA00022741"/>
    </source>
</evidence>
<accession>A0AAN7RRZ2</accession>
<dbReference type="InterPro" id="IPR055434">
    <property type="entry name" value="STING_TM"/>
</dbReference>
<evidence type="ECO:0000256" key="8">
    <source>
        <dbReference type="ARBA" id="ARBA00022692"/>
    </source>
</evidence>
<comment type="similarity">
    <text evidence="6">Belongs to the STING family.</text>
</comment>
<dbReference type="SUPFAM" id="SSF56672">
    <property type="entry name" value="DNA/RNA polymerases"/>
    <property type="match status" value="1"/>
</dbReference>
<comment type="caution">
    <text evidence="16">The sequence shown here is derived from an EMBL/GenBank/DDBJ whole genome shotgun (WGS) entry which is preliminary data.</text>
</comment>
<dbReference type="GO" id="GO:0005789">
    <property type="term" value="C:endoplasmic reticulum membrane"/>
    <property type="evidence" value="ECO:0007669"/>
    <property type="project" value="UniProtKB-SubCell"/>
</dbReference>
<dbReference type="FunFam" id="1.20.5.5200:FF:000001">
    <property type="entry name" value="Stimulator of interferon genes protein"/>
    <property type="match status" value="1"/>
</dbReference>
<organism evidence="16 17">
    <name type="scientific">Mycteria americana</name>
    <name type="common">Wood stork</name>
    <dbReference type="NCBI Taxonomy" id="33587"/>
    <lineage>
        <taxon>Eukaryota</taxon>
        <taxon>Metazoa</taxon>
        <taxon>Chordata</taxon>
        <taxon>Craniata</taxon>
        <taxon>Vertebrata</taxon>
        <taxon>Euteleostomi</taxon>
        <taxon>Archelosauria</taxon>
        <taxon>Archosauria</taxon>
        <taxon>Dinosauria</taxon>
        <taxon>Saurischia</taxon>
        <taxon>Theropoda</taxon>
        <taxon>Coelurosauria</taxon>
        <taxon>Aves</taxon>
        <taxon>Neognathae</taxon>
        <taxon>Neoaves</taxon>
        <taxon>Aequornithes</taxon>
        <taxon>Ciconiiformes</taxon>
        <taxon>Ciconiidae</taxon>
        <taxon>Mycteria</taxon>
    </lineage>
</organism>
<keyword evidence="10" id="KW-0256">Endoplasmic reticulum</keyword>
<dbReference type="GO" id="GO:0000421">
    <property type="term" value="C:autophagosome membrane"/>
    <property type="evidence" value="ECO:0007669"/>
    <property type="project" value="UniProtKB-SubCell"/>
</dbReference>
<dbReference type="PANTHER" id="PTHR33332">
    <property type="entry name" value="REVERSE TRANSCRIPTASE DOMAIN-CONTAINING PROTEIN"/>
    <property type="match status" value="1"/>
</dbReference>
<comment type="catalytic activity">
    <reaction evidence="13">
        <text>H(+)(in) = H(+)(out)</text>
        <dbReference type="Rhea" id="RHEA:34979"/>
        <dbReference type="ChEBI" id="CHEBI:15378"/>
    </reaction>
</comment>
<reference evidence="16 17" key="1">
    <citation type="journal article" date="2023" name="J. Hered.">
        <title>Chromosome-level genome of the wood stork (Mycteria americana) provides insight into avian chromosome evolution.</title>
        <authorList>
            <person name="Flamio R. Jr."/>
            <person name="Ramstad K.M."/>
        </authorList>
    </citation>
    <scope>NUCLEOTIDE SEQUENCE [LARGE SCALE GENOMIC DNA]</scope>
    <source>
        <strain evidence="16">JAX WOST 10</strain>
    </source>
</reference>
<dbReference type="InterPro" id="IPR038623">
    <property type="entry name" value="STING_C_sf"/>
</dbReference>
<evidence type="ECO:0000256" key="5">
    <source>
        <dbReference type="ARBA" id="ARBA00004653"/>
    </source>
</evidence>
<keyword evidence="8 14" id="KW-0812">Transmembrane</keyword>
<dbReference type="Pfam" id="PF00078">
    <property type="entry name" value="RVT_1"/>
    <property type="match status" value="1"/>
</dbReference>
<dbReference type="Proteomes" id="UP001333110">
    <property type="component" value="Unassembled WGS sequence"/>
</dbReference>
<evidence type="ECO:0000256" key="2">
    <source>
        <dbReference type="ARBA" id="ARBA00004477"/>
    </source>
</evidence>
<name>A0AAN7RRZ2_MYCAM</name>
<keyword evidence="17" id="KW-1185">Reference proteome</keyword>
<evidence type="ECO:0000256" key="1">
    <source>
        <dbReference type="ARBA" id="ARBA00004457"/>
    </source>
</evidence>
<feature type="transmembrane region" description="Helical" evidence="14">
    <location>
        <begin position="94"/>
        <end position="115"/>
    </location>
</feature>
<evidence type="ECO:0000256" key="12">
    <source>
        <dbReference type="ARBA" id="ARBA00023136"/>
    </source>
</evidence>
<keyword evidence="11 14" id="KW-1133">Transmembrane helix</keyword>
<dbReference type="CDD" id="cd22658">
    <property type="entry name" value="STING_C_metazoan-like"/>
    <property type="match status" value="1"/>
</dbReference>
<feature type="transmembrane region" description="Helical" evidence="14">
    <location>
        <begin position="27"/>
        <end position="43"/>
    </location>
</feature>
<dbReference type="EMBL" id="JAUNZN010000011">
    <property type="protein sequence ID" value="KAK4814742.1"/>
    <property type="molecule type" value="Genomic_DNA"/>
</dbReference>
<feature type="domain" description="Reverse transcriptase" evidence="15">
    <location>
        <begin position="962"/>
        <end position="1217"/>
    </location>
</feature>
<dbReference type="InterPro" id="IPR055432">
    <property type="entry name" value="STING_LBD"/>
</dbReference>
<dbReference type="GO" id="GO:0000166">
    <property type="term" value="F:nucleotide binding"/>
    <property type="evidence" value="ECO:0007669"/>
    <property type="project" value="UniProtKB-KW"/>
</dbReference>
<dbReference type="PROSITE" id="PS50878">
    <property type="entry name" value="RT_POL"/>
    <property type="match status" value="1"/>
</dbReference>
<dbReference type="InterPro" id="IPR047191">
    <property type="entry name" value="STING_C_chordates"/>
</dbReference>
<gene>
    <name evidence="16" type="ORF">QYF61_026719</name>
</gene>
<dbReference type="FunFam" id="3.40.50.12100:FF:000001">
    <property type="entry name" value="Stimulator of interferon genes protein"/>
    <property type="match status" value="1"/>
</dbReference>
<evidence type="ECO:0000256" key="13">
    <source>
        <dbReference type="ARBA" id="ARBA00024169"/>
    </source>
</evidence>
<dbReference type="Pfam" id="PF03372">
    <property type="entry name" value="Exo_endo_phos"/>
    <property type="match status" value="1"/>
</dbReference>
<dbReference type="Gene3D" id="3.40.50.12100">
    <property type="entry name" value="Stimulator of interferon genes protein"/>
    <property type="match status" value="1"/>
</dbReference>
<sequence length="1416" mass="160726">MSQELWRPSHPTTLLIPKARGRRAQHAAYLLLALCAAALYLAGEPLVHTARSLTSHFVALQIGVLLKGICYLAEEIFHLQSRYHSSFWRALSACFPLHWHGTMLLICGSAYVALLDGNGQLLGFHLGLASLCQLLILALGLHKPSAVEMSEMSERSKQNVAHGLAWSYYVGYLKIVLPRVKKSMEEFSRANPNMLACRETWKLHILIPLSCDVYDDLEKADSNIQYLTDLTETTLPRAGTKKRVYKHSLYTIRDEDNKLWHCAVEYATPLQSLYAMSQDECAAFSRENRLEQAKLFYRTLEEILKGSKECAGTYRLIVYEESGEAETHFLSRDILWHLRQQRHEEYTVYEGNQLHNPSTTLSSTELNLQIKVSEIFAKASRMCQVPGAALDRGREGRAVLLQSFKLDSKGEGDNIRLAREKLRGDVPWLEGAADSEDSQPESSRCAGYAWAQPKSSGVEPGDTEATGAKRETPVKCLKARKGCSSMKEARTTAQLKCLYTNARSMGNKQEELEAIVHQENYDMVAITETWWGDLHNWSAAMDGYKLFRRDRQGRRGGGVALYVRESLDSLELDDGDDRVECLWVRIRGKANKADIVVGVCYRPPNQDEEADELFYKQLGEASRSLALVLVGDFNLPDVCWKYNTAERKQSRRFLERVADNFLTQLVSEPTREGAPLDLLFTNRDGLVSDVMVGGCLGHSDHEMIEFLIRGEAARGVGKTATLDFRRADFSLFRRLVERIPWEAALMGKGVQEGWTFFKEEVLKAQERAVPRCRKTSRRGRRPAWLTRELWLELRRKRRVYDLWKKGRATQEDYKGVARLCREKTRRAKAELELSLAAAIKDNKKHFFKYISSKRRAKENLQPLVDGGGNTVTKDEEKAEVLNAFFASVFISRADCSMGAQPLELEDRDGDQTGAPIIQGEMVSDLLHHLDTHKSMGPDEIHPRVLKELADVLTKPLSIIYQQSWLTGEVPADWRLANVTPIFKKGRKEDPGNYRPVSLTSVPGKLMEQIILSAITRHVENNQGIKPSQHGFRKGRSCLTNLISFYDKVTHLVDEGKAVDVVYLDFSKAFDTVSHSILLEKLAAHGLDGCTLRWVKNWLDGRAQRVVVNGVYSGWRPVTSGVPQGSVLGPVLFNIFINDLDEGIKCTLSKFADDTKLCGSVDLLEGRQALQRDLDRLDRWAGVNCMRFNKAKCKVLHLGHSNPMQRYRLGEEWLESCLAEKDLGVLVDSRLNMSQQCAQAAKKASGILACIKNSVASRTREVIVPLYSALVRPHLEYCVQFWAPHYKRDIEVLEHVQRRATKLVKGLEQKSYEERLRELGLFSLEKRRLRGDLIALYNYLKGGCREVGVGLFSQVTSDRTRGNGLKLRQGRFRLDIRKFFFTERVIKHWNRLPREVVESPSLEVFKGRLDEVLRDMV</sequence>
<dbReference type="Pfam" id="PF23417">
    <property type="entry name" value="STING_TM"/>
    <property type="match status" value="1"/>
</dbReference>
<dbReference type="Gene3D" id="1.20.5.5200">
    <property type="match status" value="1"/>
</dbReference>
<keyword evidence="12 14" id="KW-0472">Membrane</keyword>
<dbReference type="GO" id="GO:0048471">
    <property type="term" value="C:perinuclear region of cytoplasm"/>
    <property type="evidence" value="ECO:0007669"/>
    <property type="project" value="UniProtKB-SubCell"/>
</dbReference>
<evidence type="ECO:0000256" key="11">
    <source>
        <dbReference type="ARBA" id="ARBA00022989"/>
    </source>
</evidence>
<dbReference type="GO" id="GO:0033116">
    <property type="term" value="C:endoplasmic reticulum-Golgi intermediate compartment membrane"/>
    <property type="evidence" value="ECO:0007669"/>
    <property type="project" value="UniProtKB-SubCell"/>
</dbReference>
<evidence type="ECO:0000313" key="17">
    <source>
        <dbReference type="Proteomes" id="UP001333110"/>
    </source>
</evidence>
<dbReference type="GO" id="GO:0000139">
    <property type="term" value="C:Golgi membrane"/>
    <property type="evidence" value="ECO:0007669"/>
    <property type="project" value="UniProtKB-SubCell"/>
</dbReference>
<evidence type="ECO:0000256" key="7">
    <source>
        <dbReference type="ARBA" id="ARBA00018708"/>
    </source>
</evidence>
<evidence type="ECO:0000256" key="14">
    <source>
        <dbReference type="SAM" id="Phobius"/>
    </source>
</evidence>
<dbReference type="InterPro" id="IPR043502">
    <property type="entry name" value="DNA/RNA_pol_sf"/>
</dbReference>
<dbReference type="GO" id="GO:0003824">
    <property type="term" value="F:catalytic activity"/>
    <property type="evidence" value="ECO:0007669"/>
    <property type="project" value="InterPro"/>
</dbReference>
<protein>
    <recommendedName>
        <fullName evidence="7">Stimulator of interferon genes protein</fullName>
    </recommendedName>
</protein>
<keyword evidence="9" id="KW-0547">Nucleotide-binding</keyword>
<evidence type="ECO:0000256" key="10">
    <source>
        <dbReference type="ARBA" id="ARBA00022824"/>
    </source>
</evidence>
<evidence type="ECO:0000313" key="16">
    <source>
        <dbReference type="EMBL" id="KAK4814742.1"/>
    </source>
</evidence>
<evidence type="ECO:0000259" key="15">
    <source>
        <dbReference type="PROSITE" id="PS50878"/>
    </source>
</evidence>